<organism evidence="3 4">
    <name type="scientific">Flaviaesturariibacter amylovorans</name>
    <dbReference type="NCBI Taxonomy" id="1084520"/>
    <lineage>
        <taxon>Bacteria</taxon>
        <taxon>Pseudomonadati</taxon>
        <taxon>Bacteroidota</taxon>
        <taxon>Chitinophagia</taxon>
        <taxon>Chitinophagales</taxon>
        <taxon>Chitinophagaceae</taxon>
        <taxon>Flaviaestuariibacter</taxon>
    </lineage>
</organism>
<evidence type="ECO:0000313" key="3">
    <source>
        <dbReference type="EMBL" id="GAA4334159.1"/>
    </source>
</evidence>
<dbReference type="Pfam" id="PF04120">
    <property type="entry name" value="Iron_permease"/>
    <property type="match status" value="1"/>
</dbReference>
<proteinExistence type="predicted"/>
<dbReference type="EMBL" id="BAABGY010000008">
    <property type="protein sequence ID" value="GAA4334159.1"/>
    <property type="molecule type" value="Genomic_DNA"/>
</dbReference>
<name>A0ABP8H496_9BACT</name>
<feature type="transmembrane region" description="Helical" evidence="2">
    <location>
        <begin position="65"/>
        <end position="84"/>
    </location>
</feature>
<dbReference type="RefSeq" id="WP_345256378.1">
    <property type="nucleotide sequence ID" value="NZ_BAABGY010000008.1"/>
</dbReference>
<reference evidence="4" key="1">
    <citation type="journal article" date="2019" name="Int. J. Syst. Evol. Microbiol.">
        <title>The Global Catalogue of Microorganisms (GCM) 10K type strain sequencing project: providing services to taxonomists for standard genome sequencing and annotation.</title>
        <authorList>
            <consortium name="The Broad Institute Genomics Platform"/>
            <consortium name="The Broad Institute Genome Sequencing Center for Infectious Disease"/>
            <person name="Wu L."/>
            <person name="Ma J."/>
        </authorList>
    </citation>
    <scope>NUCLEOTIDE SEQUENCE [LARGE SCALE GENOMIC DNA]</scope>
    <source>
        <strain evidence="4">JCM 17919</strain>
    </source>
</reference>
<keyword evidence="2" id="KW-1133">Transmembrane helix</keyword>
<feature type="compositionally biased region" description="Basic and acidic residues" evidence="1">
    <location>
        <begin position="161"/>
        <end position="177"/>
    </location>
</feature>
<protein>
    <submittedName>
        <fullName evidence="3">Low affinity iron permease family protein</fullName>
    </submittedName>
</protein>
<comment type="caution">
    <text evidence="3">The sequence shown here is derived from an EMBL/GenBank/DDBJ whole genome shotgun (WGS) entry which is preliminary data.</text>
</comment>
<keyword evidence="4" id="KW-1185">Reference proteome</keyword>
<feature type="region of interest" description="Disordered" evidence="1">
    <location>
        <begin position="161"/>
        <end position="192"/>
    </location>
</feature>
<evidence type="ECO:0000313" key="4">
    <source>
        <dbReference type="Proteomes" id="UP001501725"/>
    </source>
</evidence>
<feature type="transmembrane region" description="Helical" evidence="2">
    <location>
        <begin position="40"/>
        <end position="59"/>
    </location>
</feature>
<keyword evidence="2" id="KW-0472">Membrane</keyword>
<dbReference type="Proteomes" id="UP001501725">
    <property type="component" value="Unassembled WGS sequence"/>
</dbReference>
<gene>
    <name evidence="3" type="ORF">GCM10023184_27950</name>
</gene>
<evidence type="ECO:0000256" key="2">
    <source>
        <dbReference type="SAM" id="Phobius"/>
    </source>
</evidence>
<dbReference type="InterPro" id="IPR007251">
    <property type="entry name" value="Iron_permease_Fet4"/>
</dbReference>
<sequence length="192" mass="21855">MPTNSELQKEVDILRNNKRGVRRRFEHFASGVTRASGTPMAFLLALATIFAWAVTGPLFGFSDTWQLVINTGTTIVTFLMVFLIQQSQNKDSLALQLKLNELIACEERASNRLIDVEDLSQQELDVLKKFYVKLARLAKSSDDLHTSHSVDDADDVHDAKSDYYRKRREERIKRNEKASYGTGKPANTQRFS</sequence>
<keyword evidence="2" id="KW-0812">Transmembrane</keyword>
<evidence type="ECO:0000256" key="1">
    <source>
        <dbReference type="SAM" id="MobiDB-lite"/>
    </source>
</evidence>
<accession>A0ABP8H496</accession>